<feature type="region of interest" description="Disordered" evidence="1">
    <location>
        <begin position="75"/>
        <end position="99"/>
    </location>
</feature>
<sequence>MVSVEVTQACGAADAVGAIATTQVAAEASASAPETMAFFIGSPFGGGGCLLRRKRSQTGALTHYDLRQGSKVAAQAAEAGVPPVSAASRRDGASPPRAE</sequence>
<proteinExistence type="predicted"/>
<protein>
    <submittedName>
        <fullName evidence="2">Uncharacterized protein</fullName>
    </submittedName>
</protein>
<feature type="compositionally biased region" description="Basic and acidic residues" evidence="1">
    <location>
        <begin position="88"/>
        <end position="99"/>
    </location>
</feature>
<evidence type="ECO:0000313" key="2">
    <source>
        <dbReference type="EMBL" id="GGK47118.1"/>
    </source>
</evidence>
<evidence type="ECO:0000313" key="3">
    <source>
        <dbReference type="Proteomes" id="UP000637788"/>
    </source>
</evidence>
<reference evidence="2" key="2">
    <citation type="submission" date="2020-09" db="EMBL/GenBank/DDBJ databases">
        <authorList>
            <person name="Sun Q."/>
            <person name="Ohkuma M."/>
        </authorList>
    </citation>
    <scope>NUCLEOTIDE SEQUENCE</scope>
    <source>
        <strain evidence="2">JCM 3035</strain>
    </source>
</reference>
<dbReference type="AlphaFoldDB" id="A0A917QEU9"/>
<evidence type="ECO:0000256" key="1">
    <source>
        <dbReference type="SAM" id="MobiDB-lite"/>
    </source>
</evidence>
<comment type="caution">
    <text evidence="2">The sequence shown here is derived from an EMBL/GenBank/DDBJ whole genome shotgun (WGS) entry which is preliminary data.</text>
</comment>
<reference evidence="2" key="1">
    <citation type="journal article" date="2014" name="Int. J. Syst. Evol. Microbiol.">
        <title>Complete genome sequence of Corynebacterium casei LMG S-19264T (=DSM 44701T), isolated from a smear-ripened cheese.</title>
        <authorList>
            <consortium name="US DOE Joint Genome Institute (JGI-PGF)"/>
            <person name="Walter F."/>
            <person name="Albersmeier A."/>
            <person name="Kalinowski J."/>
            <person name="Ruckert C."/>
        </authorList>
    </citation>
    <scope>NUCLEOTIDE SEQUENCE</scope>
    <source>
        <strain evidence="2">JCM 3035</strain>
    </source>
</reference>
<organism evidence="2 3">
    <name type="scientific">Streptomyces flaveus</name>
    <dbReference type="NCBI Taxonomy" id="66370"/>
    <lineage>
        <taxon>Bacteria</taxon>
        <taxon>Bacillati</taxon>
        <taxon>Actinomycetota</taxon>
        <taxon>Actinomycetes</taxon>
        <taxon>Kitasatosporales</taxon>
        <taxon>Streptomycetaceae</taxon>
        <taxon>Streptomyces</taxon>
        <taxon>Streptomyces aurantiacus group</taxon>
    </lineage>
</organism>
<dbReference type="Proteomes" id="UP000637788">
    <property type="component" value="Unassembled WGS sequence"/>
</dbReference>
<dbReference type="EMBL" id="BMPQ01000001">
    <property type="protein sequence ID" value="GGK47118.1"/>
    <property type="molecule type" value="Genomic_DNA"/>
</dbReference>
<gene>
    <name evidence="2" type="ORF">GCM10010094_03920</name>
</gene>
<keyword evidence="3" id="KW-1185">Reference proteome</keyword>
<accession>A0A917QEU9</accession>
<name>A0A917QEU9_9ACTN</name>